<dbReference type="AlphaFoldDB" id="A0A067M867"/>
<gene>
    <name evidence="2" type="ORF">BOTBODRAFT_446048</name>
</gene>
<organism evidence="2 3">
    <name type="scientific">Botryobasidium botryosum (strain FD-172 SS1)</name>
    <dbReference type="NCBI Taxonomy" id="930990"/>
    <lineage>
        <taxon>Eukaryota</taxon>
        <taxon>Fungi</taxon>
        <taxon>Dikarya</taxon>
        <taxon>Basidiomycota</taxon>
        <taxon>Agaricomycotina</taxon>
        <taxon>Agaricomycetes</taxon>
        <taxon>Cantharellales</taxon>
        <taxon>Botryobasidiaceae</taxon>
        <taxon>Botryobasidium</taxon>
    </lineage>
</organism>
<accession>A0A067M867</accession>
<evidence type="ECO:0000313" key="2">
    <source>
        <dbReference type="EMBL" id="KDQ11759.1"/>
    </source>
</evidence>
<reference evidence="3" key="1">
    <citation type="journal article" date="2014" name="Proc. Natl. Acad. Sci. U.S.A.">
        <title>Extensive sampling of basidiomycete genomes demonstrates inadequacy of the white-rot/brown-rot paradigm for wood decay fungi.</title>
        <authorList>
            <person name="Riley R."/>
            <person name="Salamov A.A."/>
            <person name="Brown D.W."/>
            <person name="Nagy L.G."/>
            <person name="Floudas D."/>
            <person name="Held B.W."/>
            <person name="Levasseur A."/>
            <person name="Lombard V."/>
            <person name="Morin E."/>
            <person name="Otillar R."/>
            <person name="Lindquist E.A."/>
            <person name="Sun H."/>
            <person name="LaButti K.M."/>
            <person name="Schmutz J."/>
            <person name="Jabbour D."/>
            <person name="Luo H."/>
            <person name="Baker S.E."/>
            <person name="Pisabarro A.G."/>
            <person name="Walton J.D."/>
            <person name="Blanchette R.A."/>
            <person name="Henrissat B."/>
            <person name="Martin F."/>
            <person name="Cullen D."/>
            <person name="Hibbett D.S."/>
            <person name="Grigoriev I.V."/>
        </authorList>
    </citation>
    <scope>NUCLEOTIDE SEQUENCE [LARGE SCALE GENOMIC DNA]</scope>
    <source>
        <strain evidence="3">FD-172 SS1</strain>
    </source>
</reference>
<protein>
    <submittedName>
        <fullName evidence="2">Uncharacterized protein</fullName>
    </submittedName>
</protein>
<evidence type="ECO:0000313" key="3">
    <source>
        <dbReference type="Proteomes" id="UP000027195"/>
    </source>
</evidence>
<keyword evidence="3" id="KW-1185">Reference proteome</keyword>
<sequence length="113" mass="13341">MGLENDQEQYKSIQRMIKSLVNRADIPSTVHFRHIDPITLGKIHRIARQRELILRNRAINEFTVTLKSRCKTTRRHRQVEQALEGQDLTTSSRLGAGHQGTGKWERRREQQQW</sequence>
<evidence type="ECO:0000256" key="1">
    <source>
        <dbReference type="SAM" id="MobiDB-lite"/>
    </source>
</evidence>
<dbReference type="InParanoid" id="A0A067M867"/>
<dbReference type="EMBL" id="KL198055">
    <property type="protein sequence ID" value="KDQ11759.1"/>
    <property type="molecule type" value="Genomic_DNA"/>
</dbReference>
<feature type="compositionally biased region" description="Basic and acidic residues" evidence="1">
    <location>
        <begin position="103"/>
        <end position="113"/>
    </location>
</feature>
<dbReference type="STRING" id="930990.A0A067M867"/>
<proteinExistence type="predicted"/>
<dbReference type="Proteomes" id="UP000027195">
    <property type="component" value="Unassembled WGS sequence"/>
</dbReference>
<dbReference type="HOGENOM" id="CLU_2133109_0_0_1"/>
<name>A0A067M867_BOTB1</name>
<feature type="region of interest" description="Disordered" evidence="1">
    <location>
        <begin position="73"/>
        <end position="113"/>
    </location>
</feature>
<dbReference type="OrthoDB" id="2755069at2759"/>